<reference evidence="1 2" key="1">
    <citation type="submission" date="2014-02" db="EMBL/GenBank/DDBJ databases">
        <title>Whole genome shotgun sequence of Rhodococcus wratislaviensis NBRC 100605.</title>
        <authorList>
            <person name="Hosoyama A."/>
            <person name="Tsuchikane K."/>
            <person name="Yoshida I."/>
            <person name="Ohji S."/>
            <person name="Ichikawa N."/>
            <person name="Yamazoe A."/>
            <person name="Fujita N."/>
        </authorList>
    </citation>
    <scope>NUCLEOTIDE SEQUENCE [LARGE SCALE GENOMIC DNA]</scope>
    <source>
        <strain evidence="1 2">NBRC 100605</strain>
    </source>
</reference>
<evidence type="ECO:0000313" key="2">
    <source>
        <dbReference type="Proteomes" id="UP000019491"/>
    </source>
</evidence>
<gene>
    <name evidence="1" type="ORF">RW1_069_00120</name>
</gene>
<evidence type="ECO:0000313" key="1">
    <source>
        <dbReference type="EMBL" id="GAF49144.1"/>
    </source>
</evidence>
<accession>X0PZM0</accession>
<protein>
    <submittedName>
        <fullName evidence="1">Uncharacterized protein</fullName>
    </submittedName>
</protein>
<proteinExistence type="predicted"/>
<name>X0PZM0_RHOWR</name>
<keyword evidence="2" id="KW-1185">Reference proteome</keyword>
<dbReference type="Proteomes" id="UP000019491">
    <property type="component" value="Unassembled WGS sequence"/>
</dbReference>
<dbReference type="RefSeq" id="WP_156046751.1">
    <property type="nucleotide sequence ID" value="NZ_BAWF01000069.1"/>
</dbReference>
<sequence>MAFGAMRWAMVRVSGAGVWGGGIPAAPAVDSRVGVDWVRQFSRALLSVVWVPLQVRRATVMPRWVRVGAGGGNRARGRALGLSRTDEVTAPPLARPAGAGLTRENYVGESAARPPALVADAGLGIDGSHHLEVR</sequence>
<comment type="caution">
    <text evidence="1">The sequence shown here is derived from an EMBL/GenBank/DDBJ whole genome shotgun (WGS) entry which is preliminary data.</text>
</comment>
<dbReference type="AlphaFoldDB" id="X0PZM0"/>
<organism evidence="1 2">
    <name type="scientific">Rhodococcus wratislaviensis NBRC 100605</name>
    <dbReference type="NCBI Taxonomy" id="1219028"/>
    <lineage>
        <taxon>Bacteria</taxon>
        <taxon>Bacillati</taxon>
        <taxon>Actinomycetota</taxon>
        <taxon>Actinomycetes</taxon>
        <taxon>Mycobacteriales</taxon>
        <taxon>Nocardiaceae</taxon>
        <taxon>Rhodococcus</taxon>
    </lineage>
</organism>
<dbReference type="EMBL" id="BAWF01000069">
    <property type="protein sequence ID" value="GAF49144.1"/>
    <property type="molecule type" value="Genomic_DNA"/>
</dbReference>